<keyword evidence="1" id="KW-0812">Transmembrane</keyword>
<dbReference type="Proteomes" id="UP000886750">
    <property type="component" value="Unassembled WGS sequence"/>
</dbReference>
<evidence type="ECO:0000313" key="2">
    <source>
        <dbReference type="EMBL" id="HIY97545.1"/>
    </source>
</evidence>
<feature type="transmembrane region" description="Helical" evidence="1">
    <location>
        <begin position="131"/>
        <end position="152"/>
    </location>
</feature>
<gene>
    <name evidence="2" type="ORF">H9729_07635</name>
</gene>
<keyword evidence="1" id="KW-1133">Transmembrane helix</keyword>
<proteinExistence type="predicted"/>
<name>A0A9D2CSU7_9FIRM</name>
<accession>A0A9D2CSU7</accession>
<reference evidence="2" key="2">
    <citation type="submission" date="2021-04" db="EMBL/GenBank/DDBJ databases">
        <authorList>
            <person name="Gilroy R."/>
        </authorList>
    </citation>
    <scope>NUCLEOTIDE SEQUENCE</scope>
    <source>
        <strain evidence="2">1345</strain>
    </source>
</reference>
<dbReference type="AlphaFoldDB" id="A0A9D2CSU7"/>
<sequence>MLVQIWHERSCQKRFDVFYGNKKLKGGEEYPLPREKLQLHLIERNPLMSKFWFLRALACFFAGLISGTFSDFKDIPRTRTQIDVLLLNAGEDLDITFTGDGYRIDGAETEELSRSETALPQVERRIKAYKAIVLAIAAAAVTGALIALSLALL</sequence>
<dbReference type="EMBL" id="DXCQ01000070">
    <property type="protein sequence ID" value="HIY97545.1"/>
    <property type="molecule type" value="Genomic_DNA"/>
</dbReference>
<reference evidence="2" key="1">
    <citation type="journal article" date="2021" name="PeerJ">
        <title>Extensive microbial diversity within the chicken gut microbiome revealed by metagenomics and culture.</title>
        <authorList>
            <person name="Gilroy R."/>
            <person name="Ravi A."/>
            <person name="Getino M."/>
            <person name="Pursley I."/>
            <person name="Horton D.L."/>
            <person name="Alikhan N.F."/>
            <person name="Baker D."/>
            <person name="Gharbi K."/>
            <person name="Hall N."/>
            <person name="Watson M."/>
            <person name="Adriaenssens E.M."/>
            <person name="Foster-Nyarko E."/>
            <person name="Jarju S."/>
            <person name="Secka A."/>
            <person name="Antonio M."/>
            <person name="Oren A."/>
            <person name="Chaudhuri R.R."/>
            <person name="La Ragione R."/>
            <person name="Hildebrand F."/>
            <person name="Pallen M.J."/>
        </authorList>
    </citation>
    <scope>NUCLEOTIDE SEQUENCE</scope>
    <source>
        <strain evidence="2">1345</strain>
    </source>
</reference>
<comment type="caution">
    <text evidence="2">The sequence shown here is derived from an EMBL/GenBank/DDBJ whole genome shotgun (WGS) entry which is preliminary data.</text>
</comment>
<evidence type="ECO:0000313" key="3">
    <source>
        <dbReference type="Proteomes" id="UP000886750"/>
    </source>
</evidence>
<feature type="transmembrane region" description="Helical" evidence="1">
    <location>
        <begin position="51"/>
        <end position="69"/>
    </location>
</feature>
<organism evidence="2 3">
    <name type="scientific">Candidatus Borkfalkia excrementigallinarum</name>
    <dbReference type="NCBI Taxonomy" id="2838506"/>
    <lineage>
        <taxon>Bacteria</taxon>
        <taxon>Bacillati</taxon>
        <taxon>Bacillota</taxon>
        <taxon>Clostridia</taxon>
        <taxon>Christensenellales</taxon>
        <taxon>Christensenellaceae</taxon>
        <taxon>Candidatus Borkfalkia</taxon>
    </lineage>
</organism>
<keyword evidence="1" id="KW-0472">Membrane</keyword>
<protein>
    <submittedName>
        <fullName evidence="2">Uncharacterized protein</fullName>
    </submittedName>
</protein>
<evidence type="ECO:0000256" key="1">
    <source>
        <dbReference type="SAM" id="Phobius"/>
    </source>
</evidence>